<feature type="domain" description="SWIM-type" evidence="5">
    <location>
        <begin position="179"/>
        <end position="215"/>
    </location>
</feature>
<name>A0A9R1VCY5_LACSA</name>
<organism evidence="6 7">
    <name type="scientific">Lactuca sativa</name>
    <name type="common">Garden lettuce</name>
    <dbReference type="NCBI Taxonomy" id="4236"/>
    <lineage>
        <taxon>Eukaryota</taxon>
        <taxon>Viridiplantae</taxon>
        <taxon>Streptophyta</taxon>
        <taxon>Embryophyta</taxon>
        <taxon>Tracheophyta</taxon>
        <taxon>Spermatophyta</taxon>
        <taxon>Magnoliopsida</taxon>
        <taxon>eudicotyledons</taxon>
        <taxon>Gunneridae</taxon>
        <taxon>Pentapetalae</taxon>
        <taxon>asterids</taxon>
        <taxon>campanulids</taxon>
        <taxon>Asterales</taxon>
        <taxon>Asteraceae</taxon>
        <taxon>Cichorioideae</taxon>
        <taxon>Cichorieae</taxon>
        <taxon>Lactucinae</taxon>
        <taxon>Lactuca</taxon>
    </lineage>
</organism>
<sequence length="327" mass="38535">MNITSQLATNSDFRKRFHSIVWNSKLEPLDFNNLWQSCLDEFNVSNNKWMKEMYGLWRHWVPAFFKDIPMSGVMERRRRNQFVNDFNTATTVPRFITSSPNRVHASKDYTRKIFYQVQKEISDSENTCFQMNVTSCNGVDTIRVLEKQRNISTMQPTSPIVNYELEAYHYDCLTKDTQYTVTHSKIKGSFKCTCMDFEHVGLLCRHILCVFKFYSIEQIPEEYIMRCWRQDIIPTELLKRRFSNSLVDSNSVMTAIEFFSNVDRCISFLKHDVAKLKSYLEKMNNPEMPSRESFYNKIIGVDLTNDVPDIENQSDIRNKGIGSRGKR</sequence>
<dbReference type="GO" id="GO:0008270">
    <property type="term" value="F:zinc ion binding"/>
    <property type="evidence" value="ECO:0007669"/>
    <property type="project" value="UniProtKB-KW"/>
</dbReference>
<dbReference type="PANTHER" id="PTHR47718:SF12">
    <property type="entry name" value="PROTEIN FAR1-RELATED SEQUENCE"/>
    <property type="match status" value="1"/>
</dbReference>
<protein>
    <recommendedName>
        <fullName evidence="5">SWIM-type domain-containing protein</fullName>
    </recommendedName>
</protein>
<keyword evidence="1" id="KW-0479">Metal-binding</keyword>
<dbReference type="InterPro" id="IPR006564">
    <property type="entry name" value="Znf_PMZ"/>
</dbReference>
<evidence type="ECO:0000313" key="6">
    <source>
        <dbReference type="EMBL" id="KAJ0202406.1"/>
    </source>
</evidence>
<dbReference type="PANTHER" id="PTHR47718">
    <property type="entry name" value="OS01G0519700 PROTEIN"/>
    <property type="match status" value="1"/>
</dbReference>
<accession>A0A9R1VCY5</accession>
<gene>
    <name evidence="6" type="ORF">LSAT_V11C600316680</name>
</gene>
<dbReference type="EMBL" id="NBSK02000006">
    <property type="protein sequence ID" value="KAJ0202406.1"/>
    <property type="molecule type" value="Genomic_DNA"/>
</dbReference>
<comment type="caution">
    <text evidence="6">The sequence shown here is derived from an EMBL/GenBank/DDBJ whole genome shotgun (WGS) entry which is preliminary data.</text>
</comment>
<dbReference type="Proteomes" id="UP000235145">
    <property type="component" value="Unassembled WGS sequence"/>
</dbReference>
<keyword evidence="7" id="KW-1185">Reference proteome</keyword>
<dbReference type="InterPro" id="IPR007527">
    <property type="entry name" value="Znf_SWIM"/>
</dbReference>
<evidence type="ECO:0000259" key="5">
    <source>
        <dbReference type="PROSITE" id="PS50966"/>
    </source>
</evidence>
<proteinExistence type="predicted"/>
<evidence type="ECO:0000256" key="1">
    <source>
        <dbReference type="ARBA" id="ARBA00022723"/>
    </source>
</evidence>
<keyword evidence="3" id="KW-0862">Zinc</keyword>
<keyword evidence="2 4" id="KW-0863">Zinc-finger</keyword>
<dbReference type="AlphaFoldDB" id="A0A9R1VCY5"/>
<dbReference type="PROSITE" id="PS50966">
    <property type="entry name" value="ZF_SWIM"/>
    <property type="match status" value="1"/>
</dbReference>
<evidence type="ECO:0000313" key="7">
    <source>
        <dbReference type="Proteomes" id="UP000235145"/>
    </source>
</evidence>
<evidence type="ECO:0000256" key="3">
    <source>
        <dbReference type="ARBA" id="ARBA00022833"/>
    </source>
</evidence>
<dbReference type="SMART" id="SM00575">
    <property type="entry name" value="ZnF_PMZ"/>
    <property type="match status" value="1"/>
</dbReference>
<reference evidence="6 7" key="1">
    <citation type="journal article" date="2017" name="Nat. Commun.">
        <title>Genome assembly with in vitro proximity ligation data and whole-genome triplication in lettuce.</title>
        <authorList>
            <person name="Reyes-Chin-Wo S."/>
            <person name="Wang Z."/>
            <person name="Yang X."/>
            <person name="Kozik A."/>
            <person name="Arikit S."/>
            <person name="Song C."/>
            <person name="Xia L."/>
            <person name="Froenicke L."/>
            <person name="Lavelle D.O."/>
            <person name="Truco M.J."/>
            <person name="Xia R."/>
            <person name="Zhu S."/>
            <person name="Xu C."/>
            <person name="Xu H."/>
            <person name="Xu X."/>
            <person name="Cox K."/>
            <person name="Korf I."/>
            <person name="Meyers B.C."/>
            <person name="Michelmore R.W."/>
        </authorList>
    </citation>
    <scope>NUCLEOTIDE SEQUENCE [LARGE SCALE GENOMIC DNA]</scope>
    <source>
        <strain evidence="7">cv. Salinas</strain>
        <tissue evidence="6">Seedlings</tissue>
    </source>
</reference>
<evidence type="ECO:0000256" key="4">
    <source>
        <dbReference type="PROSITE-ProRule" id="PRU00325"/>
    </source>
</evidence>
<evidence type="ECO:0000256" key="2">
    <source>
        <dbReference type="ARBA" id="ARBA00022771"/>
    </source>
</evidence>